<dbReference type="Pfam" id="PF13602">
    <property type="entry name" value="ADH_zinc_N_2"/>
    <property type="match status" value="1"/>
</dbReference>
<dbReference type="EMBL" id="FOLE01000010">
    <property type="protein sequence ID" value="SFC82362.1"/>
    <property type="molecule type" value="Genomic_DNA"/>
</dbReference>
<dbReference type="PANTHER" id="PTHR11695">
    <property type="entry name" value="ALCOHOL DEHYDROGENASE RELATED"/>
    <property type="match status" value="1"/>
</dbReference>
<dbReference type="InterPro" id="IPR020843">
    <property type="entry name" value="ER"/>
</dbReference>
<gene>
    <name evidence="2" type="ORF">SAMN05421780_110102</name>
</gene>
<feature type="domain" description="Enoyl reductase (ER)" evidence="1">
    <location>
        <begin position="11"/>
        <end position="330"/>
    </location>
</feature>
<name>A0A1I1MBZ7_9BACT</name>
<organism evidence="2 3">
    <name type="scientific">Flexibacter flexilis DSM 6793</name>
    <dbReference type="NCBI Taxonomy" id="927664"/>
    <lineage>
        <taxon>Bacteria</taxon>
        <taxon>Pseudomonadati</taxon>
        <taxon>Bacteroidota</taxon>
        <taxon>Cytophagia</taxon>
        <taxon>Cytophagales</taxon>
        <taxon>Flexibacteraceae</taxon>
        <taxon>Flexibacter</taxon>
    </lineage>
</organism>
<dbReference type="InterPro" id="IPR011032">
    <property type="entry name" value="GroES-like_sf"/>
</dbReference>
<dbReference type="InterPro" id="IPR036291">
    <property type="entry name" value="NAD(P)-bd_dom_sf"/>
</dbReference>
<sequence>MKAYTISRYSKTAKLQCSELPQPTVGEHDVLIEVHAAAVNLLDAKIKSGEFKLLLPYKFPLVLGHDVAGVIVKIGASVKNFKIGDAVYARPADFRIGTFAEFIVVNEADVAPKPHNISMEEAASLPLVALTAWQALVELANVQQGQKVFIQAGSGGVGTIAIQLAKYLGATVATTASTQNFEWLRKLGADVLIDYRTQDFVQILKDYDVALNSQDSETLQKSLSVLKKGGKLVSISGPPTPAFARQRGATWIVKMIIWLISRSVCQKAKAGNIDYQFLFMKASGSQLREIKALIEAGVIRPVIDKVFSFEQTNEALSYVESGRSKGKVVIKLK</sequence>
<dbReference type="CDD" id="cd05289">
    <property type="entry name" value="MDR_like_2"/>
    <property type="match status" value="1"/>
</dbReference>
<dbReference type="STRING" id="927664.SAMN05421780_110102"/>
<evidence type="ECO:0000313" key="3">
    <source>
        <dbReference type="Proteomes" id="UP000199514"/>
    </source>
</evidence>
<evidence type="ECO:0000259" key="1">
    <source>
        <dbReference type="SMART" id="SM00829"/>
    </source>
</evidence>
<dbReference type="Gene3D" id="3.40.50.720">
    <property type="entry name" value="NAD(P)-binding Rossmann-like Domain"/>
    <property type="match status" value="1"/>
</dbReference>
<dbReference type="SUPFAM" id="SSF50129">
    <property type="entry name" value="GroES-like"/>
    <property type="match status" value="1"/>
</dbReference>
<dbReference type="PANTHER" id="PTHR11695:SF294">
    <property type="entry name" value="RETICULON-4-INTERACTING PROTEIN 1, MITOCHONDRIAL"/>
    <property type="match status" value="1"/>
</dbReference>
<dbReference type="GO" id="GO:0016491">
    <property type="term" value="F:oxidoreductase activity"/>
    <property type="evidence" value="ECO:0007669"/>
    <property type="project" value="InterPro"/>
</dbReference>
<dbReference type="Proteomes" id="UP000199514">
    <property type="component" value="Unassembled WGS sequence"/>
</dbReference>
<dbReference type="Pfam" id="PF08240">
    <property type="entry name" value="ADH_N"/>
    <property type="match status" value="1"/>
</dbReference>
<dbReference type="RefSeq" id="WP_091515164.1">
    <property type="nucleotide sequence ID" value="NZ_FOLE01000010.1"/>
</dbReference>
<dbReference type="InterPro" id="IPR013154">
    <property type="entry name" value="ADH-like_N"/>
</dbReference>
<keyword evidence="3" id="KW-1185">Reference proteome</keyword>
<dbReference type="SUPFAM" id="SSF51735">
    <property type="entry name" value="NAD(P)-binding Rossmann-fold domains"/>
    <property type="match status" value="1"/>
</dbReference>
<evidence type="ECO:0000313" key="2">
    <source>
        <dbReference type="EMBL" id="SFC82362.1"/>
    </source>
</evidence>
<accession>A0A1I1MBZ7</accession>
<protein>
    <submittedName>
        <fullName evidence="2">NADPH:quinone reductase</fullName>
    </submittedName>
</protein>
<dbReference type="SMART" id="SM00829">
    <property type="entry name" value="PKS_ER"/>
    <property type="match status" value="1"/>
</dbReference>
<proteinExistence type="predicted"/>
<dbReference type="Gene3D" id="3.90.180.10">
    <property type="entry name" value="Medium-chain alcohol dehydrogenases, catalytic domain"/>
    <property type="match status" value="1"/>
</dbReference>
<reference evidence="2 3" key="1">
    <citation type="submission" date="2016-10" db="EMBL/GenBank/DDBJ databases">
        <authorList>
            <person name="de Groot N.N."/>
        </authorList>
    </citation>
    <scope>NUCLEOTIDE SEQUENCE [LARGE SCALE GENOMIC DNA]</scope>
    <source>
        <strain evidence="2 3">DSM 6793</strain>
    </source>
</reference>
<dbReference type="AlphaFoldDB" id="A0A1I1MBZ7"/>
<dbReference type="OrthoDB" id="648910at2"/>
<dbReference type="InterPro" id="IPR050700">
    <property type="entry name" value="YIM1/Zinc_Alcohol_DH_Fams"/>
</dbReference>